<feature type="signal peptide" evidence="1">
    <location>
        <begin position="1"/>
        <end position="19"/>
    </location>
</feature>
<sequence length="228" mass="25414">MKKYLLLVVLSSLVFVWCAKSTPKAIDVNAITDLVTLETTIAQVSQQMNSGTINMEIAQKLLNQLQQKYVDLTDTTQKNIETQFGEIQKVFDAQSLASYTLPLWALKLGMTEPKGMELDITRSKQTIVDASGYSSTLLVYTWDYAIAMQQAKTLAEQANLYVSKTFAQAQSLANSGTIDYISGLDISGLTKWIVYVNHELLDTNIDYLLAVSVDQEGTLTIETTRYKN</sequence>
<proteinExistence type="predicted"/>
<organism evidence="2">
    <name type="scientific">uncultured bacterium</name>
    <name type="common">gcode 4</name>
    <dbReference type="NCBI Taxonomy" id="1234023"/>
    <lineage>
        <taxon>Bacteria</taxon>
        <taxon>environmental samples</taxon>
    </lineage>
</organism>
<evidence type="ECO:0000256" key="1">
    <source>
        <dbReference type="SAM" id="SignalP"/>
    </source>
</evidence>
<evidence type="ECO:0008006" key="3">
    <source>
        <dbReference type="Google" id="ProtNLM"/>
    </source>
</evidence>
<feature type="chain" id="PRO_5022752336" description="Lipoprotein" evidence="1">
    <location>
        <begin position="20"/>
        <end position="228"/>
    </location>
</feature>
<protein>
    <recommendedName>
        <fullName evidence="3">Lipoprotein</fullName>
    </recommendedName>
</protein>
<evidence type="ECO:0000313" key="2">
    <source>
        <dbReference type="EMBL" id="EKD25264.1"/>
    </source>
</evidence>
<gene>
    <name evidence="2" type="ORF">ACD_80C00092G0008</name>
</gene>
<reference evidence="2" key="1">
    <citation type="journal article" date="2012" name="Science">
        <title>Fermentation, hydrogen, and sulfur metabolism in multiple uncultivated bacterial phyla.</title>
        <authorList>
            <person name="Wrighton K.C."/>
            <person name="Thomas B.C."/>
            <person name="Sharon I."/>
            <person name="Miller C.S."/>
            <person name="Castelle C.J."/>
            <person name="VerBerkmoes N.C."/>
            <person name="Wilkins M.J."/>
            <person name="Hettich R.L."/>
            <person name="Lipton M.S."/>
            <person name="Williams K.H."/>
            <person name="Long P.E."/>
            <person name="Banfield J.F."/>
        </authorList>
    </citation>
    <scope>NUCLEOTIDE SEQUENCE [LARGE SCALE GENOMIC DNA]</scope>
</reference>
<accession>K1YIQ2</accession>
<dbReference type="AlphaFoldDB" id="K1YIQ2"/>
<keyword evidence="1" id="KW-0732">Signal</keyword>
<comment type="caution">
    <text evidence="2">The sequence shown here is derived from an EMBL/GenBank/DDBJ whole genome shotgun (WGS) entry which is preliminary data.</text>
</comment>
<name>K1YIQ2_9BACT</name>
<dbReference type="EMBL" id="AMFJ01036099">
    <property type="protein sequence ID" value="EKD25264.1"/>
    <property type="molecule type" value="Genomic_DNA"/>
</dbReference>